<dbReference type="Proteomes" id="UP001159427">
    <property type="component" value="Unassembled WGS sequence"/>
</dbReference>
<protein>
    <submittedName>
        <fullName evidence="2">Uncharacterized protein</fullName>
    </submittedName>
</protein>
<reference evidence="2 3" key="1">
    <citation type="submission" date="2022-05" db="EMBL/GenBank/DDBJ databases">
        <authorList>
            <consortium name="Genoscope - CEA"/>
            <person name="William W."/>
        </authorList>
    </citation>
    <scope>NUCLEOTIDE SEQUENCE [LARGE SCALE GENOMIC DNA]</scope>
</reference>
<sequence length="173" mass="19781">MFFLKIGVFLYLKLSLYEFVFSHESRNHVHYSFKELQDAVNGDSLKSDDLQRLFDKLHFLNCSANKPSPDYRRCFSPIELRDIHGSSPSKALSSSEFVEVSPSIVYCLLPGREKNSGQQPCDSPRNHSELFDSFTRNFSHGECGITHEALDEILEEINKTIGNFLTEKKVGEI</sequence>
<feature type="chain" id="PRO_5046179578" evidence="1">
    <location>
        <begin position="23"/>
        <end position="173"/>
    </location>
</feature>
<organism evidence="2 3">
    <name type="scientific">Porites evermanni</name>
    <dbReference type="NCBI Taxonomy" id="104178"/>
    <lineage>
        <taxon>Eukaryota</taxon>
        <taxon>Metazoa</taxon>
        <taxon>Cnidaria</taxon>
        <taxon>Anthozoa</taxon>
        <taxon>Hexacorallia</taxon>
        <taxon>Scleractinia</taxon>
        <taxon>Fungiina</taxon>
        <taxon>Poritidae</taxon>
        <taxon>Porites</taxon>
    </lineage>
</organism>
<accession>A0ABN8RJD7</accession>
<comment type="caution">
    <text evidence="2">The sequence shown here is derived from an EMBL/GenBank/DDBJ whole genome shotgun (WGS) entry which is preliminary data.</text>
</comment>
<feature type="signal peptide" evidence="1">
    <location>
        <begin position="1"/>
        <end position="22"/>
    </location>
</feature>
<proteinExistence type="predicted"/>
<keyword evidence="3" id="KW-1185">Reference proteome</keyword>
<evidence type="ECO:0000313" key="2">
    <source>
        <dbReference type="EMBL" id="CAH3179510.1"/>
    </source>
</evidence>
<dbReference type="EMBL" id="CALNXI010001911">
    <property type="protein sequence ID" value="CAH3179510.1"/>
    <property type="molecule type" value="Genomic_DNA"/>
</dbReference>
<name>A0ABN8RJD7_9CNID</name>
<keyword evidence="1" id="KW-0732">Signal</keyword>
<evidence type="ECO:0000256" key="1">
    <source>
        <dbReference type="SAM" id="SignalP"/>
    </source>
</evidence>
<gene>
    <name evidence="2" type="ORF">PEVE_00012430</name>
</gene>
<evidence type="ECO:0000313" key="3">
    <source>
        <dbReference type="Proteomes" id="UP001159427"/>
    </source>
</evidence>